<keyword evidence="7 9" id="KW-0472">Membrane</keyword>
<dbReference type="InterPro" id="IPR001841">
    <property type="entry name" value="Znf_RING"/>
</dbReference>
<accession>A0A8B9VVG7</accession>
<keyword evidence="5" id="KW-0862">Zinc</keyword>
<comment type="subcellular location">
    <subcellularLocation>
        <location evidence="1">Membrane</location>
        <topology evidence="1">Multi-pass membrane protein</topology>
    </subcellularLocation>
</comment>
<evidence type="ECO:0000256" key="4">
    <source>
        <dbReference type="ARBA" id="ARBA00022771"/>
    </source>
</evidence>
<evidence type="ECO:0000259" key="10">
    <source>
        <dbReference type="PROSITE" id="PS50089"/>
    </source>
</evidence>
<dbReference type="GO" id="GO:0016020">
    <property type="term" value="C:membrane"/>
    <property type="evidence" value="ECO:0007669"/>
    <property type="project" value="UniProtKB-SubCell"/>
</dbReference>
<dbReference type="PANTHER" id="PTHR21041">
    <property type="entry name" value="DENDRITIC CELL-SPECIFIC TRANSMEMBRANE PROTEIN"/>
    <property type="match status" value="1"/>
</dbReference>
<feature type="transmembrane region" description="Helical" evidence="9">
    <location>
        <begin position="108"/>
        <end position="129"/>
    </location>
</feature>
<keyword evidence="4 8" id="KW-0863">Zinc-finger</keyword>
<evidence type="ECO:0000256" key="6">
    <source>
        <dbReference type="ARBA" id="ARBA00022989"/>
    </source>
</evidence>
<dbReference type="Pfam" id="PF07782">
    <property type="entry name" value="DC_STAMP"/>
    <property type="match status" value="1"/>
</dbReference>
<dbReference type="GO" id="GO:0008270">
    <property type="term" value="F:zinc ion binding"/>
    <property type="evidence" value="ECO:0007669"/>
    <property type="project" value="UniProtKB-KW"/>
</dbReference>
<evidence type="ECO:0000313" key="12">
    <source>
        <dbReference type="Proteomes" id="UP000694549"/>
    </source>
</evidence>
<organism evidence="11 12">
    <name type="scientific">Anas zonorhyncha</name>
    <name type="common">Eastern spot-billed duck</name>
    <dbReference type="NCBI Taxonomy" id="75864"/>
    <lineage>
        <taxon>Eukaryota</taxon>
        <taxon>Metazoa</taxon>
        <taxon>Chordata</taxon>
        <taxon>Craniata</taxon>
        <taxon>Vertebrata</taxon>
        <taxon>Euteleostomi</taxon>
        <taxon>Archelosauria</taxon>
        <taxon>Archosauria</taxon>
        <taxon>Dinosauria</taxon>
        <taxon>Saurischia</taxon>
        <taxon>Theropoda</taxon>
        <taxon>Coelurosauria</taxon>
        <taxon>Aves</taxon>
        <taxon>Neognathae</taxon>
        <taxon>Galloanserae</taxon>
        <taxon>Anseriformes</taxon>
        <taxon>Anatidae</taxon>
        <taxon>Anatinae</taxon>
        <taxon>Anas</taxon>
    </lineage>
</organism>
<keyword evidence="12" id="KW-1185">Reference proteome</keyword>
<dbReference type="InterPro" id="IPR058842">
    <property type="entry name" value="DCST1_C"/>
</dbReference>
<dbReference type="AlphaFoldDB" id="A0A8B9VVG7"/>
<dbReference type="InterPro" id="IPR051856">
    <property type="entry name" value="CSR-E3_Ligase_Protein"/>
</dbReference>
<feature type="domain" description="RING-type" evidence="10">
    <location>
        <begin position="193"/>
        <end position="233"/>
    </location>
</feature>
<dbReference type="Pfam" id="PF26037">
    <property type="entry name" value="zf-RING_DCST1_C"/>
    <property type="match status" value="1"/>
</dbReference>
<evidence type="ECO:0000256" key="2">
    <source>
        <dbReference type="ARBA" id="ARBA00022692"/>
    </source>
</evidence>
<name>A0A8B9VVG7_9AVES</name>
<dbReference type="PANTHER" id="PTHR21041:SF17">
    <property type="entry name" value="E3 UBIQUITIN-PROTEIN LIGASE DCST1"/>
    <property type="match status" value="1"/>
</dbReference>
<keyword evidence="2 9" id="KW-0812">Transmembrane</keyword>
<evidence type="ECO:0000256" key="1">
    <source>
        <dbReference type="ARBA" id="ARBA00004141"/>
    </source>
</evidence>
<evidence type="ECO:0000256" key="8">
    <source>
        <dbReference type="PROSITE-ProRule" id="PRU00175"/>
    </source>
</evidence>
<keyword evidence="3" id="KW-0479">Metal-binding</keyword>
<keyword evidence="6 9" id="KW-1133">Transmembrane helix</keyword>
<dbReference type="Ensembl" id="ENSAZOT00000032034.1">
    <property type="protein sequence ID" value="ENSAZOP00000029936.1"/>
    <property type="gene ID" value="ENSAZOG00000018710.1"/>
</dbReference>
<evidence type="ECO:0000256" key="9">
    <source>
        <dbReference type="SAM" id="Phobius"/>
    </source>
</evidence>
<evidence type="ECO:0000313" key="11">
    <source>
        <dbReference type="Ensembl" id="ENSAZOP00000029936.1"/>
    </source>
</evidence>
<reference evidence="11" key="2">
    <citation type="submission" date="2025-09" db="UniProtKB">
        <authorList>
            <consortium name="Ensembl"/>
        </authorList>
    </citation>
    <scope>IDENTIFICATION</scope>
</reference>
<sequence>RGRSWRTPPRSLQVLELLECIPPLLLLLLAWGLDHTLYTMLSIIQQHSFVQYSFRSSHHLSVHVTGTSLMAPLPRSTIGSLNTSSDTELETSNFVCLPQPRGMTQQQYIASCLPLAVLVLLCLLQVYMYRLRRAIAAFYFPKREKSRVLYLYNKLLRQRHCFVRLQRKRIARRARRYPALRWPRLRRWVRRPCTVCGEPESPQNHQACPSPACGATYCRPCWRDVGRVCPACTPGDRGLSEDSSEDGGLCCAG</sequence>
<evidence type="ECO:0000256" key="5">
    <source>
        <dbReference type="ARBA" id="ARBA00022833"/>
    </source>
</evidence>
<proteinExistence type="predicted"/>
<protein>
    <recommendedName>
        <fullName evidence="10">RING-type domain-containing protein</fullName>
    </recommendedName>
</protein>
<evidence type="ECO:0000256" key="7">
    <source>
        <dbReference type="ARBA" id="ARBA00023136"/>
    </source>
</evidence>
<reference evidence="11" key="1">
    <citation type="submission" date="2025-08" db="UniProtKB">
        <authorList>
            <consortium name="Ensembl"/>
        </authorList>
    </citation>
    <scope>IDENTIFICATION</scope>
</reference>
<dbReference type="Proteomes" id="UP000694549">
    <property type="component" value="Unplaced"/>
</dbReference>
<dbReference type="PROSITE" id="PS50089">
    <property type="entry name" value="ZF_RING_2"/>
    <property type="match status" value="1"/>
</dbReference>
<evidence type="ECO:0000256" key="3">
    <source>
        <dbReference type="ARBA" id="ARBA00022723"/>
    </source>
</evidence>
<dbReference type="InterPro" id="IPR012858">
    <property type="entry name" value="DC_STAMP-like"/>
</dbReference>